<gene>
    <name evidence="1" type="ORF">METZ01_LOCUS351014</name>
</gene>
<reference evidence="1" key="1">
    <citation type="submission" date="2018-05" db="EMBL/GenBank/DDBJ databases">
        <authorList>
            <person name="Lanie J.A."/>
            <person name="Ng W.-L."/>
            <person name="Kazmierczak K.M."/>
            <person name="Andrzejewski T.M."/>
            <person name="Davidsen T.M."/>
            <person name="Wayne K.J."/>
            <person name="Tettelin H."/>
            <person name="Glass J.I."/>
            <person name="Rusch D."/>
            <person name="Podicherti R."/>
            <person name="Tsui H.-C.T."/>
            <person name="Winkler M.E."/>
        </authorList>
    </citation>
    <scope>NUCLEOTIDE SEQUENCE</scope>
</reference>
<evidence type="ECO:0000313" key="1">
    <source>
        <dbReference type="EMBL" id="SVC98160.1"/>
    </source>
</evidence>
<proteinExistence type="predicted"/>
<accession>A0A382RL61</accession>
<organism evidence="1">
    <name type="scientific">marine metagenome</name>
    <dbReference type="NCBI Taxonomy" id="408172"/>
    <lineage>
        <taxon>unclassified sequences</taxon>
        <taxon>metagenomes</taxon>
        <taxon>ecological metagenomes</taxon>
    </lineage>
</organism>
<feature type="non-terminal residue" evidence="1">
    <location>
        <position position="320"/>
    </location>
</feature>
<protein>
    <recommendedName>
        <fullName evidence="2">Phospholipase D-like domain-containing protein</fullName>
    </recommendedName>
</protein>
<evidence type="ECO:0008006" key="2">
    <source>
        <dbReference type="Google" id="ProtNLM"/>
    </source>
</evidence>
<dbReference type="Gene3D" id="3.30.870.10">
    <property type="entry name" value="Endonuclease Chain A"/>
    <property type="match status" value="1"/>
</dbReference>
<dbReference type="AlphaFoldDB" id="A0A382RL61"/>
<sequence>FTSDKIHYHPKLYICEFENSVKLINGSANLTRTGTGVSGTQWNHIWVVSLGEGYENHKFYQSELKKFEQYRSRTQEFFGDFADVFDQEEDREQRIEIVQDWIDSGEIYGLSEDADLRKVTRLIADRVMNPDFDADQTVVSIMPSASMKSLKKLEDNLASIGLQVEGDGKVTLPRGAFLNHLQRHYPQATLDLDRKQLFFGLGGKLISRTADDLSPEEIDISLQGIEGYVASILHANPENPQLAQRSVMEALLYILCTPFHSHYMRLRRSIYGFTEERGPRILHLWGGTSNGKSKLLNYASKLMTGKEFIMPLDGEKFSMT</sequence>
<name>A0A382RL61_9ZZZZ</name>
<feature type="non-terminal residue" evidence="1">
    <location>
        <position position="1"/>
    </location>
</feature>
<dbReference type="EMBL" id="UINC01122382">
    <property type="protein sequence ID" value="SVC98160.1"/>
    <property type="molecule type" value="Genomic_DNA"/>
</dbReference>